<organism evidence="2 3">
    <name type="scientific">Prosthecobacter algae</name>
    <dbReference type="NCBI Taxonomy" id="1144682"/>
    <lineage>
        <taxon>Bacteria</taxon>
        <taxon>Pseudomonadati</taxon>
        <taxon>Verrucomicrobiota</taxon>
        <taxon>Verrucomicrobiia</taxon>
        <taxon>Verrucomicrobiales</taxon>
        <taxon>Verrucomicrobiaceae</taxon>
        <taxon>Prosthecobacter</taxon>
    </lineage>
</organism>
<dbReference type="InterPro" id="IPR023296">
    <property type="entry name" value="Glyco_hydro_beta-prop_sf"/>
</dbReference>
<reference evidence="3" key="1">
    <citation type="journal article" date="2019" name="Int. J. Syst. Evol. Microbiol.">
        <title>The Global Catalogue of Microorganisms (GCM) 10K type strain sequencing project: providing services to taxonomists for standard genome sequencing and annotation.</title>
        <authorList>
            <consortium name="The Broad Institute Genomics Platform"/>
            <consortium name="The Broad Institute Genome Sequencing Center for Infectious Disease"/>
            <person name="Wu L."/>
            <person name="Ma J."/>
        </authorList>
    </citation>
    <scope>NUCLEOTIDE SEQUENCE [LARGE SCALE GENOMIC DNA]</scope>
    <source>
        <strain evidence="3">JCM 18053</strain>
    </source>
</reference>
<evidence type="ECO:0000313" key="3">
    <source>
        <dbReference type="Proteomes" id="UP001499852"/>
    </source>
</evidence>
<dbReference type="SUPFAM" id="SSF75005">
    <property type="entry name" value="Arabinanase/levansucrase/invertase"/>
    <property type="match status" value="1"/>
</dbReference>
<gene>
    <name evidence="2" type="ORF">GCM10023213_43040</name>
</gene>
<sequence>MKLLLTSALLLSTALLSAAEPVKPLDIGSRWELFVDSQLIASRSGVALKLHEPVRREVVLVTDQPWEGPTCGYFSAIQDGKKVRLYYRGSAGGSDHSEDQVTCVVESEDGIHFTRPKLGLIEAGGTKANNVIWRGVESHNFAAFLDTNPATKPAERYKALGGVKQPGKNWMTGETPGGLYAFASADGLHWNKMRPETVMTKGAFDSQNIAFWDAPKNRYTSYTRIFTNKIRDIQSSPSTDFLAWGEASLNQYAAEVPREHFYTSATIPCPTAPHLYLAFPKRYTPARKKVAEHKFPGVSDTVFMTSRDGLNWDRSFLEAWLRPGPDPLNWTDRNNMVASGIIETGPGEWSLYASEHYRYPDHRIRRLSLRKQGFASVHADARGGEFVTPPLTFNGEKLLLNYATSGTGSVQVEIQDAEGQALPGFALADMPELYGDEFEAAVAWKKGPGVSSLIGKPVRLRIVMKDADLYALRFAR</sequence>
<feature type="signal peptide" evidence="1">
    <location>
        <begin position="1"/>
        <end position="18"/>
    </location>
</feature>
<dbReference type="Proteomes" id="UP001499852">
    <property type="component" value="Unassembled WGS sequence"/>
</dbReference>
<dbReference type="Gene3D" id="2.115.10.20">
    <property type="entry name" value="Glycosyl hydrolase domain, family 43"/>
    <property type="match status" value="1"/>
</dbReference>
<keyword evidence="3" id="KW-1185">Reference proteome</keyword>
<accession>A0ABP9PJS1</accession>
<name>A0ABP9PJS1_9BACT</name>
<proteinExistence type="predicted"/>
<protein>
    <submittedName>
        <fullName evidence="2">Uncharacterized protein</fullName>
    </submittedName>
</protein>
<evidence type="ECO:0000256" key="1">
    <source>
        <dbReference type="SAM" id="SignalP"/>
    </source>
</evidence>
<evidence type="ECO:0000313" key="2">
    <source>
        <dbReference type="EMBL" id="GAA5147809.1"/>
    </source>
</evidence>
<feature type="chain" id="PRO_5045549614" evidence="1">
    <location>
        <begin position="19"/>
        <end position="476"/>
    </location>
</feature>
<dbReference type="EMBL" id="BAABIA010000010">
    <property type="protein sequence ID" value="GAA5147809.1"/>
    <property type="molecule type" value="Genomic_DNA"/>
</dbReference>
<comment type="caution">
    <text evidence="2">The sequence shown here is derived from an EMBL/GenBank/DDBJ whole genome shotgun (WGS) entry which is preliminary data.</text>
</comment>
<keyword evidence="1" id="KW-0732">Signal</keyword>
<dbReference type="RefSeq" id="WP_345738479.1">
    <property type="nucleotide sequence ID" value="NZ_BAABIA010000010.1"/>
</dbReference>